<dbReference type="Pfam" id="PF13649">
    <property type="entry name" value="Methyltransf_25"/>
    <property type="match status" value="1"/>
</dbReference>
<keyword evidence="3" id="KW-0238">DNA-binding</keyword>
<dbReference type="PANTHER" id="PTHR30204:SF69">
    <property type="entry name" value="MERR-FAMILY TRANSCRIPTIONAL REGULATOR"/>
    <property type="match status" value="1"/>
</dbReference>
<dbReference type="Gene3D" id="1.10.1660.10">
    <property type="match status" value="1"/>
</dbReference>
<dbReference type="PANTHER" id="PTHR30204">
    <property type="entry name" value="REDOX-CYCLING DRUG-SENSING TRANSCRIPTIONAL ACTIVATOR SOXR"/>
    <property type="match status" value="1"/>
</dbReference>
<sequence length="347" mass="40226">MHIKEAAKRLNTTARSIRFYEEKGLISPTKDSENDYRAFTENDLMRLSTILALREIGISIENIRKILENPEIDIKQYLNIQRTALFEKWIEMKDMIETIDKMLEQPDDNEHFAEDIQKLSQHLKAMKSIRKSWKDRWNFDKQAAGYDQNIKMHGYRFNVHQDYDNALDMVAGTVSMQTGDTCLDIGIGTGNLGSRFLDKGINVIGVDQSEEMLKRCQEKHPSIETRKGHFLALPLMDNQAEGVVSSYALHHIPDNEKLLALQEMSRVVKDNGQICIADLMFLDANHKKQVLKNFLVEGNLEAADAIDDEYYADRSMLVDWFNQHKFRVETHQFNDILHMIYAVKGER</sequence>
<keyword evidence="1" id="KW-0678">Repressor</keyword>
<dbReference type="EMBL" id="BMFR01000004">
    <property type="protein sequence ID" value="GGG71675.1"/>
    <property type="molecule type" value="Genomic_DNA"/>
</dbReference>
<evidence type="ECO:0000256" key="2">
    <source>
        <dbReference type="ARBA" id="ARBA00023015"/>
    </source>
</evidence>
<dbReference type="CDD" id="cd02440">
    <property type="entry name" value="AdoMet_MTases"/>
    <property type="match status" value="1"/>
</dbReference>
<dbReference type="InterPro" id="IPR041698">
    <property type="entry name" value="Methyltransf_25"/>
</dbReference>
<comment type="caution">
    <text evidence="6">The sequence shown here is derived from an EMBL/GenBank/DDBJ whole genome shotgun (WGS) entry which is preliminary data.</text>
</comment>
<dbReference type="PROSITE" id="PS50937">
    <property type="entry name" value="HTH_MERR_2"/>
    <property type="match status" value="1"/>
</dbReference>
<reference evidence="6" key="2">
    <citation type="submission" date="2020-09" db="EMBL/GenBank/DDBJ databases">
        <authorList>
            <person name="Sun Q."/>
            <person name="Zhou Y."/>
        </authorList>
    </citation>
    <scope>NUCLEOTIDE SEQUENCE</scope>
    <source>
        <strain evidence="6">CGMCC 1.12754</strain>
    </source>
</reference>
<evidence type="ECO:0000313" key="7">
    <source>
        <dbReference type="Proteomes" id="UP000622860"/>
    </source>
</evidence>
<evidence type="ECO:0000256" key="1">
    <source>
        <dbReference type="ARBA" id="ARBA00022491"/>
    </source>
</evidence>
<dbReference type="InterPro" id="IPR029063">
    <property type="entry name" value="SAM-dependent_MTases_sf"/>
</dbReference>
<dbReference type="Pfam" id="PF13411">
    <property type="entry name" value="MerR_1"/>
    <property type="match status" value="1"/>
</dbReference>
<dbReference type="SUPFAM" id="SSF46955">
    <property type="entry name" value="Putative DNA-binding domain"/>
    <property type="match status" value="1"/>
</dbReference>
<dbReference type="GO" id="GO:0003677">
    <property type="term" value="F:DNA binding"/>
    <property type="evidence" value="ECO:0007669"/>
    <property type="project" value="UniProtKB-KW"/>
</dbReference>
<dbReference type="SUPFAM" id="SSF53335">
    <property type="entry name" value="S-adenosyl-L-methionine-dependent methyltransferases"/>
    <property type="match status" value="1"/>
</dbReference>
<keyword evidence="7" id="KW-1185">Reference proteome</keyword>
<protein>
    <submittedName>
        <fullName evidence="6">MerR family transcriptional regulator</fullName>
    </submittedName>
</protein>
<proteinExistence type="predicted"/>
<evidence type="ECO:0000256" key="4">
    <source>
        <dbReference type="ARBA" id="ARBA00023163"/>
    </source>
</evidence>
<dbReference type="InterPro" id="IPR000551">
    <property type="entry name" value="MerR-type_HTH_dom"/>
</dbReference>
<keyword evidence="4" id="KW-0804">Transcription</keyword>
<dbReference type="Proteomes" id="UP000622860">
    <property type="component" value="Unassembled WGS sequence"/>
</dbReference>
<evidence type="ECO:0000313" key="6">
    <source>
        <dbReference type="EMBL" id="GGG71675.1"/>
    </source>
</evidence>
<evidence type="ECO:0000259" key="5">
    <source>
        <dbReference type="PROSITE" id="PS50937"/>
    </source>
</evidence>
<organism evidence="6 7">
    <name type="scientific">Virgibacillus oceani</name>
    <dbReference type="NCBI Taxonomy" id="1479511"/>
    <lineage>
        <taxon>Bacteria</taxon>
        <taxon>Bacillati</taxon>
        <taxon>Bacillota</taxon>
        <taxon>Bacilli</taxon>
        <taxon>Bacillales</taxon>
        <taxon>Bacillaceae</taxon>
        <taxon>Virgibacillus</taxon>
    </lineage>
</organism>
<gene>
    <name evidence="6" type="ORF">GCM10011398_14970</name>
</gene>
<dbReference type="Gene3D" id="3.40.50.150">
    <property type="entry name" value="Vaccinia Virus protein VP39"/>
    <property type="match status" value="1"/>
</dbReference>
<reference evidence="6" key="1">
    <citation type="journal article" date="2014" name="Int. J. Syst. Evol. Microbiol.">
        <title>Complete genome sequence of Corynebacterium casei LMG S-19264T (=DSM 44701T), isolated from a smear-ripened cheese.</title>
        <authorList>
            <consortium name="US DOE Joint Genome Institute (JGI-PGF)"/>
            <person name="Walter F."/>
            <person name="Albersmeier A."/>
            <person name="Kalinowski J."/>
            <person name="Ruckert C."/>
        </authorList>
    </citation>
    <scope>NUCLEOTIDE SEQUENCE</scope>
    <source>
        <strain evidence="6">CGMCC 1.12754</strain>
    </source>
</reference>
<keyword evidence="2" id="KW-0805">Transcription regulation</keyword>
<dbReference type="GO" id="GO:0003700">
    <property type="term" value="F:DNA-binding transcription factor activity"/>
    <property type="evidence" value="ECO:0007669"/>
    <property type="project" value="InterPro"/>
</dbReference>
<feature type="domain" description="HTH merR-type" evidence="5">
    <location>
        <begin position="1"/>
        <end position="69"/>
    </location>
</feature>
<name>A0A917HAF8_9BACI</name>
<dbReference type="CDD" id="cd01106">
    <property type="entry name" value="HTH_TipAL-Mta"/>
    <property type="match status" value="1"/>
</dbReference>
<evidence type="ECO:0000256" key="3">
    <source>
        <dbReference type="ARBA" id="ARBA00023125"/>
    </source>
</evidence>
<accession>A0A917HAF8</accession>
<dbReference type="InterPro" id="IPR009061">
    <property type="entry name" value="DNA-bd_dom_put_sf"/>
</dbReference>
<dbReference type="InterPro" id="IPR047057">
    <property type="entry name" value="MerR_fam"/>
</dbReference>
<dbReference type="SMART" id="SM00422">
    <property type="entry name" value="HTH_MERR"/>
    <property type="match status" value="1"/>
</dbReference>
<dbReference type="AlphaFoldDB" id="A0A917HAF8"/>